<reference evidence="4" key="1">
    <citation type="journal article" date="2020" name="Nature">
        <title>Giant virus diversity and host interactions through global metagenomics.</title>
        <authorList>
            <person name="Schulz F."/>
            <person name="Roux S."/>
            <person name="Paez-Espino D."/>
            <person name="Jungbluth S."/>
            <person name="Walsh D.A."/>
            <person name="Denef V.J."/>
            <person name="McMahon K.D."/>
            <person name="Konstantinidis K.T."/>
            <person name="Eloe-Fadrosh E.A."/>
            <person name="Kyrpides N.C."/>
            <person name="Woyke T."/>
        </authorList>
    </citation>
    <scope>NUCLEOTIDE SEQUENCE</scope>
    <source>
        <strain evidence="4">GVMAG-M-3300010160-26</strain>
    </source>
</reference>
<dbReference type="GO" id="GO:0008234">
    <property type="term" value="F:cysteine-type peptidase activity"/>
    <property type="evidence" value="ECO:0007669"/>
    <property type="project" value="InterPro"/>
</dbReference>
<organism evidence="4">
    <name type="scientific">viral metagenome</name>
    <dbReference type="NCBI Taxonomy" id="1070528"/>
    <lineage>
        <taxon>unclassified sequences</taxon>
        <taxon>metagenomes</taxon>
        <taxon>organismal metagenomes</taxon>
    </lineage>
</organism>
<dbReference type="AlphaFoldDB" id="A0A6C0BCR3"/>
<dbReference type="SUPFAM" id="SSF54001">
    <property type="entry name" value="Cysteine proteinases"/>
    <property type="match status" value="1"/>
</dbReference>
<name>A0A6C0BCR3_9ZZZZ</name>
<accession>A0A6C0BCR3</accession>
<evidence type="ECO:0000259" key="3">
    <source>
        <dbReference type="Pfam" id="PF02902"/>
    </source>
</evidence>
<keyword evidence="1" id="KW-0645">Protease</keyword>
<evidence type="ECO:0000313" key="4">
    <source>
        <dbReference type="EMBL" id="QHS89594.1"/>
    </source>
</evidence>
<feature type="domain" description="Ubiquitin-like protease family profile" evidence="3">
    <location>
        <begin position="153"/>
        <end position="272"/>
    </location>
</feature>
<evidence type="ECO:0000256" key="2">
    <source>
        <dbReference type="ARBA" id="ARBA00022801"/>
    </source>
</evidence>
<dbReference type="Pfam" id="PF02902">
    <property type="entry name" value="Peptidase_C48"/>
    <property type="match status" value="1"/>
</dbReference>
<protein>
    <recommendedName>
        <fullName evidence="3">Ubiquitin-like protease family profile domain-containing protein</fullName>
    </recommendedName>
</protein>
<dbReference type="Gene3D" id="3.40.395.10">
    <property type="entry name" value="Adenoviral Proteinase, Chain A"/>
    <property type="match status" value="1"/>
</dbReference>
<dbReference type="InterPro" id="IPR003653">
    <property type="entry name" value="Peptidase_C48_C"/>
</dbReference>
<keyword evidence="2" id="KW-0378">Hydrolase</keyword>
<dbReference type="EMBL" id="MN739114">
    <property type="protein sequence ID" value="QHS89594.1"/>
    <property type="molecule type" value="Genomic_DNA"/>
</dbReference>
<proteinExistence type="predicted"/>
<dbReference type="InterPro" id="IPR038765">
    <property type="entry name" value="Papain-like_cys_pep_sf"/>
</dbReference>
<dbReference type="GO" id="GO:0006508">
    <property type="term" value="P:proteolysis"/>
    <property type="evidence" value="ECO:0007669"/>
    <property type="project" value="UniProtKB-KW"/>
</dbReference>
<evidence type="ECO:0000256" key="1">
    <source>
        <dbReference type="ARBA" id="ARBA00022670"/>
    </source>
</evidence>
<sequence>MNNINRVNKLVEKKGSSICVNPENNFCIKDKYAKSLIKAFGLPPNAVNNIDELMKRVGCDSPSCLITKPNSSNVSRLLRVSIKPEGDIEGNTWVNSSQIVRVLNSWKIYINPKINNFYPMGFATIDFMSCPNSFNNRVKNLSLNFLIQNKKRTAAVIINTDNCSGRGEHWFPLFIDLRDKVISLEYYNSVKKKMPKQICDYFDDLKNNYIKSGETRDVQIYSMLPDEHQNKNSECGIYSLFYIYSRLEGISGQEIVSYSLPDDHVHKLRKVMFYKG</sequence>